<dbReference type="PRINTS" id="PR01415">
    <property type="entry name" value="ANKYRIN"/>
</dbReference>
<dbReference type="PANTHER" id="PTHR24171">
    <property type="entry name" value="ANKYRIN REPEAT DOMAIN-CONTAINING PROTEIN 39-RELATED"/>
    <property type="match status" value="1"/>
</dbReference>
<keyword evidence="1" id="KW-0677">Repeat</keyword>
<feature type="domain" description="DZIP3-like HEPN" evidence="5">
    <location>
        <begin position="83"/>
        <end position="216"/>
    </location>
</feature>
<evidence type="ECO:0000256" key="3">
    <source>
        <dbReference type="PROSITE-ProRule" id="PRU00023"/>
    </source>
</evidence>
<keyword evidence="4" id="KW-1133">Transmembrane helix</keyword>
<gene>
    <name evidence="6" type="ORF">MEDL_408</name>
</gene>
<dbReference type="InterPro" id="IPR002110">
    <property type="entry name" value="Ankyrin_rpt"/>
</dbReference>
<dbReference type="SUPFAM" id="SSF48403">
    <property type="entry name" value="Ankyrin repeat"/>
    <property type="match status" value="1"/>
</dbReference>
<evidence type="ECO:0000313" key="7">
    <source>
        <dbReference type="Proteomes" id="UP000683360"/>
    </source>
</evidence>
<dbReference type="PROSITE" id="PS50088">
    <property type="entry name" value="ANK_REPEAT"/>
    <property type="match status" value="6"/>
</dbReference>
<dbReference type="AlphaFoldDB" id="A0A8S3PMJ9"/>
<dbReference type="InterPro" id="IPR036770">
    <property type="entry name" value="Ankyrin_rpt-contain_sf"/>
</dbReference>
<evidence type="ECO:0000259" key="5">
    <source>
        <dbReference type="Pfam" id="PF18738"/>
    </source>
</evidence>
<dbReference type="OrthoDB" id="3246549at2759"/>
<keyword evidence="7" id="KW-1185">Reference proteome</keyword>
<dbReference type="Pfam" id="PF18738">
    <property type="entry name" value="HEPN_DZIP3"/>
    <property type="match status" value="1"/>
</dbReference>
<sequence>MDRKLWVTLIASKHKSILQIELVARDLARDTDDQINVFVCVQIMTASKHLASKKENNYMKLSLLLINISRSAIKYIFDQEFCPDTLQKEITKNYSKLKYLKKNKTITATQWDTLFLPKGFTLQSSNFDITLMTCLLRNLAAIDVVDHQVPQVDFSIGTAISTIKFYRNKIAHILDCSVTDITFNEMFDAVTKAVIKLNPALSGECESIRHGSFDKNFGDFTALHDMCHDGNFELAKLLIQQGLPVNEENYLGLTSLHLASHEGHTNIVKLLLDHGATAVVNKGNINGSRPLHFAAHEGHKEIVEILLQHGADINQGNNNQSKPIHLATHENHIDIVKLLIEKGANVNDVNKNGSTPMHLVSYKNLTEMADFLIKNGADINRPKLDKRTPLHVACRAGNLEMVSLLVRHQALEDQIDNDGRTPLFYAKDNRNKEIISILRTIDHSVENYQKAFYMFMLFSGVIIICCVLKRYV</sequence>
<evidence type="ECO:0000256" key="2">
    <source>
        <dbReference type="ARBA" id="ARBA00023043"/>
    </source>
</evidence>
<dbReference type="Pfam" id="PF12796">
    <property type="entry name" value="Ank_2"/>
    <property type="match status" value="3"/>
</dbReference>
<evidence type="ECO:0000256" key="1">
    <source>
        <dbReference type="ARBA" id="ARBA00022737"/>
    </source>
</evidence>
<dbReference type="EMBL" id="CAJPWZ010000029">
    <property type="protein sequence ID" value="CAG2184774.1"/>
    <property type="molecule type" value="Genomic_DNA"/>
</dbReference>
<feature type="repeat" description="ANK" evidence="3">
    <location>
        <begin position="319"/>
        <end position="351"/>
    </location>
</feature>
<proteinExistence type="predicted"/>
<feature type="repeat" description="ANK" evidence="3">
    <location>
        <begin position="352"/>
        <end position="384"/>
    </location>
</feature>
<feature type="transmembrane region" description="Helical" evidence="4">
    <location>
        <begin position="451"/>
        <end position="468"/>
    </location>
</feature>
<protein>
    <submittedName>
        <fullName evidence="6">ANK</fullName>
    </submittedName>
</protein>
<dbReference type="PROSITE" id="PS50297">
    <property type="entry name" value="ANK_REP_REGION"/>
    <property type="match status" value="5"/>
</dbReference>
<feature type="repeat" description="ANK" evidence="3">
    <location>
        <begin position="385"/>
        <end position="417"/>
    </location>
</feature>
<evidence type="ECO:0000256" key="4">
    <source>
        <dbReference type="SAM" id="Phobius"/>
    </source>
</evidence>
<keyword evidence="2 3" id="KW-0040">ANK repeat</keyword>
<keyword evidence="4" id="KW-0472">Membrane</keyword>
<evidence type="ECO:0000313" key="6">
    <source>
        <dbReference type="EMBL" id="CAG2184774.1"/>
    </source>
</evidence>
<dbReference type="Proteomes" id="UP000683360">
    <property type="component" value="Unassembled WGS sequence"/>
</dbReference>
<dbReference type="SMART" id="SM00248">
    <property type="entry name" value="ANK"/>
    <property type="match status" value="7"/>
</dbReference>
<accession>A0A8S3PMJ9</accession>
<feature type="repeat" description="ANK" evidence="3">
    <location>
        <begin position="218"/>
        <end position="250"/>
    </location>
</feature>
<feature type="repeat" description="ANK" evidence="3">
    <location>
        <begin position="286"/>
        <end position="318"/>
    </location>
</feature>
<dbReference type="InterPro" id="IPR041249">
    <property type="entry name" value="HEPN_DZIP3"/>
</dbReference>
<keyword evidence="4" id="KW-0812">Transmembrane</keyword>
<feature type="repeat" description="ANK" evidence="3">
    <location>
        <begin position="251"/>
        <end position="283"/>
    </location>
</feature>
<comment type="caution">
    <text evidence="6">The sequence shown here is derived from an EMBL/GenBank/DDBJ whole genome shotgun (WGS) entry which is preliminary data.</text>
</comment>
<dbReference type="PANTHER" id="PTHR24171:SF9">
    <property type="entry name" value="ANKYRIN REPEAT DOMAIN-CONTAINING PROTEIN 39"/>
    <property type="match status" value="1"/>
</dbReference>
<organism evidence="6 7">
    <name type="scientific">Mytilus edulis</name>
    <name type="common">Blue mussel</name>
    <dbReference type="NCBI Taxonomy" id="6550"/>
    <lineage>
        <taxon>Eukaryota</taxon>
        <taxon>Metazoa</taxon>
        <taxon>Spiralia</taxon>
        <taxon>Lophotrochozoa</taxon>
        <taxon>Mollusca</taxon>
        <taxon>Bivalvia</taxon>
        <taxon>Autobranchia</taxon>
        <taxon>Pteriomorphia</taxon>
        <taxon>Mytilida</taxon>
        <taxon>Mytiloidea</taxon>
        <taxon>Mytilidae</taxon>
        <taxon>Mytilinae</taxon>
        <taxon>Mytilus</taxon>
    </lineage>
</organism>
<name>A0A8S3PMJ9_MYTED</name>
<dbReference type="Gene3D" id="1.25.40.20">
    <property type="entry name" value="Ankyrin repeat-containing domain"/>
    <property type="match status" value="3"/>
</dbReference>
<reference evidence="6" key="1">
    <citation type="submission" date="2021-03" db="EMBL/GenBank/DDBJ databases">
        <authorList>
            <person name="Bekaert M."/>
        </authorList>
    </citation>
    <scope>NUCLEOTIDE SEQUENCE</scope>
</reference>